<comment type="caution">
    <text evidence="11">The sequence shown here is derived from an EMBL/GenBank/DDBJ whole genome shotgun (WGS) entry which is preliminary data.</text>
</comment>
<dbReference type="EMBL" id="NVVJ01000011">
    <property type="protein sequence ID" value="PCJ26378.1"/>
    <property type="molecule type" value="Genomic_DNA"/>
</dbReference>
<keyword evidence="8 9" id="KW-0472">Membrane</keyword>
<evidence type="ECO:0000256" key="4">
    <source>
        <dbReference type="ARBA" id="ARBA00022475"/>
    </source>
</evidence>
<protein>
    <recommendedName>
        <fullName evidence="9">Probable alginate O-acetylase</fullName>
        <ecNumber evidence="9">2.3.1.-</ecNumber>
    </recommendedName>
</protein>
<evidence type="ECO:0000256" key="7">
    <source>
        <dbReference type="ARBA" id="ARBA00022989"/>
    </source>
</evidence>
<feature type="transmembrane region" description="Helical" evidence="10">
    <location>
        <begin position="335"/>
        <end position="352"/>
    </location>
</feature>
<feature type="transmembrane region" description="Helical" evidence="10">
    <location>
        <begin position="34"/>
        <end position="55"/>
    </location>
</feature>
<dbReference type="Pfam" id="PF03062">
    <property type="entry name" value="MBOAT"/>
    <property type="match status" value="1"/>
</dbReference>
<dbReference type="InterPro" id="IPR028362">
    <property type="entry name" value="AlgI"/>
</dbReference>
<feature type="transmembrane region" description="Helical" evidence="10">
    <location>
        <begin position="151"/>
        <end position="170"/>
    </location>
</feature>
<dbReference type="PANTHER" id="PTHR13285">
    <property type="entry name" value="ACYLTRANSFERASE"/>
    <property type="match status" value="1"/>
</dbReference>
<feature type="transmembrane region" description="Helical" evidence="10">
    <location>
        <begin position="76"/>
        <end position="92"/>
    </location>
</feature>
<keyword evidence="9 11" id="KW-0808">Transferase</keyword>
<evidence type="ECO:0000256" key="8">
    <source>
        <dbReference type="ARBA" id="ARBA00023136"/>
    </source>
</evidence>
<dbReference type="GO" id="GO:0005886">
    <property type="term" value="C:plasma membrane"/>
    <property type="evidence" value="ECO:0007669"/>
    <property type="project" value="UniProtKB-SubCell"/>
</dbReference>
<evidence type="ECO:0000256" key="9">
    <source>
        <dbReference type="PIRNR" id="PIRNR016636"/>
    </source>
</evidence>
<dbReference type="InterPro" id="IPR024194">
    <property type="entry name" value="Ac/AlaTfrase_AlgI/DltB"/>
</dbReference>
<feature type="transmembrane region" description="Helical" evidence="10">
    <location>
        <begin position="224"/>
        <end position="244"/>
    </location>
</feature>
<evidence type="ECO:0000256" key="10">
    <source>
        <dbReference type="SAM" id="Phobius"/>
    </source>
</evidence>
<keyword evidence="4 9" id="KW-1003">Cell membrane</keyword>
<feature type="transmembrane region" description="Helical" evidence="10">
    <location>
        <begin position="434"/>
        <end position="458"/>
    </location>
</feature>
<dbReference type="AlphaFoldDB" id="A0A2A5B5I5"/>
<evidence type="ECO:0000256" key="1">
    <source>
        <dbReference type="ARBA" id="ARBA00004651"/>
    </source>
</evidence>
<evidence type="ECO:0000256" key="2">
    <source>
        <dbReference type="ARBA" id="ARBA00005182"/>
    </source>
</evidence>
<evidence type="ECO:0000256" key="6">
    <source>
        <dbReference type="ARBA" id="ARBA00022841"/>
    </source>
</evidence>
<dbReference type="PIRSF" id="PIRSF500217">
    <property type="entry name" value="AlgI"/>
    <property type="match status" value="1"/>
</dbReference>
<dbReference type="InterPro" id="IPR004299">
    <property type="entry name" value="MBOAT_fam"/>
</dbReference>
<evidence type="ECO:0000313" key="11">
    <source>
        <dbReference type="EMBL" id="PCJ26378.1"/>
    </source>
</evidence>
<dbReference type="InterPro" id="IPR051085">
    <property type="entry name" value="MB_O-acyltransferase"/>
</dbReference>
<name>A0A2A5B5I5_9GAMM</name>
<dbReference type="Proteomes" id="UP000218327">
    <property type="component" value="Unassembled WGS sequence"/>
</dbReference>
<proteinExistence type="inferred from homology"/>
<keyword evidence="9 11" id="KW-0012">Acyltransferase</keyword>
<evidence type="ECO:0000313" key="12">
    <source>
        <dbReference type="Proteomes" id="UP000218327"/>
    </source>
</evidence>
<dbReference type="GO" id="GO:0016746">
    <property type="term" value="F:acyltransferase activity"/>
    <property type="evidence" value="ECO:0007669"/>
    <property type="project" value="UniProtKB-KW"/>
</dbReference>
<feature type="transmembrane region" description="Helical" evidence="10">
    <location>
        <begin position="250"/>
        <end position="269"/>
    </location>
</feature>
<feature type="transmembrane region" description="Helical" evidence="10">
    <location>
        <begin position="400"/>
        <end position="422"/>
    </location>
</feature>
<evidence type="ECO:0000256" key="3">
    <source>
        <dbReference type="ARBA" id="ARBA00010323"/>
    </source>
</evidence>
<reference evidence="12" key="1">
    <citation type="submission" date="2017-08" db="EMBL/GenBank/DDBJ databases">
        <title>A dynamic microbial community with high functional redundancy inhabits the cold, oxic subseafloor aquifer.</title>
        <authorList>
            <person name="Tully B.J."/>
            <person name="Wheat C.G."/>
            <person name="Glazer B.T."/>
            <person name="Huber J.A."/>
        </authorList>
    </citation>
    <scope>NUCLEOTIDE SEQUENCE [LARGE SCALE GENOMIC DNA]</scope>
</reference>
<dbReference type="EC" id="2.3.1.-" evidence="9"/>
<gene>
    <name evidence="11" type="ORF">COA96_05075</name>
</gene>
<comment type="similarity">
    <text evidence="3 9">Belongs to the membrane-bound acyltransferase family.</text>
</comment>
<keyword evidence="5 9" id="KW-0812">Transmembrane</keyword>
<feature type="transmembrane region" description="Helical" evidence="10">
    <location>
        <begin position="112"/>
        <end position="131"/>
    </location>
</feature>
<sequence>MQFDSFTFAAFLILVGILFQLAPSWKLQKLVLLLASYLFYAAWSPPLVILIWISTLTDFSIARLMQNAASSGRRRALLVVSLVVNLGLLSYFKYASFLMNSFIDLMAQFDVIYVAPEFDIILPIGISFYTFQTLSYSIDVYRKRIKASNSLLDFSLFVTFFPQLVAGPIMRAQELLPQFEIPRRIRQPQLVLGISLLAWGLFQKTVLADGLYAPLVDEFFNGQAVANMSVSALASWLAIFSFSMQIYFDFSGYSLCAVGTALIFGFSLVDNFHSPYAALGFSDFWRRWHISLSQWLRDYLYISLGGNQGSKFLTLRNLSITMLLGGLWHGASWNFVVWGLLHAFLLVFENLLRNLPVKRPPDFVIILLTFIVVTLCWIPFRSPDFSTSIMIVQNLFTPGQFISALSIQQILATLGIALVFSYQYWRRNQTLDELIATVPSGLQAALLAAVVTTIALTATGDSHAFIYFQF</sequence>
<keyword evidence="9" id="KW-0997">Cell inner membrane</keyword>
<feature type="transmembrane region" description="Helical" evidence="10">
    <location>
        <begin position="364"/>
        <end position="380"/>
    </location>
</feature>
<dbReference type="GO" id="GO:0042121">
    <property type="term" value="P:alginic acid biosynthetic process"/>
    <property type="evidence" value="ECO:0007669"/>
    <property type="project" value="UniProtKB-UniRule"/>
</dbReference>
<accession>A0A2A5B5I5</accession>
<organism evidence="11 12">
    <name type="scientific">SAR86 cluster bacterium</name>
    <dbReference type="NCBI Taxonomy" id="2030880"/>
    <lineage>
        <taxon>Bacteria</taxon>
        <taxon>Pseudomonadati</taxon>
        <taxon>Pseudomonadota</taxon>
        <taxon>Gammaproteobacteria</taxon>
        <taxon>SAR86 cluster</taxon>
    </lineage>
</organism>
<keyword evidence="6 9" id="KW-0016">Alginate biosynthesis</keyword>
<comment type="subcellular location">
    <subcellularLocation>
        <location evidence="9">Cell inner membrane</location>
    </subcellularLocation>
    <subcellularLocation>
        <location evidence="1">Cell membrane</location>
        <topology evidence="1">Multi-pass membrane protein</topology>
    </subcellularLocation>
</comment>
<evidence type="ECO:0000256" key="5">
    <source>
        <dbReference type="ARBA" id="ARBA00022692"/>
    </source>
</evidence>
<dbReference type="PIRSF" id="PIRSF016636">
    <property type="entry name" value="AlgI_DltB"/>
    <property type="match status" value="1"/>
</dbReference>
<dbReference type="PANTHER" id="PTHR13285:SF18">
    <property type="entry name" value="PROTEIN-CYSTEINE N-PALMITOYLTRANSFERASE RASP"/>
    <property type="match status" value="1"/>
</dbReference>
<dbReference type="UniPathway" id="UPA00286"/>
<comment type="pathway">
    <text evidence="2 9">Glycan biosynthesis; alginate biosynthesis.</text>
</comment>
<keyword evidence="7 10" id="KW-1133">Transmembrane helix</keyword>